<feature type="transmembrane region" description="Helical" evidence="2">
    <location>
        <begin position="40"/>
        <end position="60"/>
    </location>
</feature>
<protein>
    <submittedName>
        <fullName evidence="3">Uncharacterized protein</fullName>
    </submittedName>
</protein>
<name>A0A0M0LKN9_9BACL</name>
<keyword evidence="2" id="KW-0812">Transmembrane</keyword>
<feature type="transmembrane region" description="Helical" evidence="2">
    <location>
        <begin position="310"/>
        <end position="332"/>
    </location>
</feature>
<keyword evidence="2" id="KW-1133">Transmembrane helix</keyword>
<dbReference type="AlphaFoldDB" id="A0A0M0LKN9"/>
<organism evidence="3 4">
    <name type="scientific">Viridibacillus arvi</name>
    <dbReference type="NCBI Taxonomy" id="263475"/>
    <lineage>
        <taxon>Bacteria</taxon>
        <taxon>Bacillati</taxon>
        <taxon>Bacillota</taxon>
        <taxon>Bacilli</taxon>
        <taxon>Bacillales</taxon>
        <taxon>Caryophanaceae</taxon>
        <taxon>Viridibacillus</taxon>
    </lineage>
</organism>
<dbReference type="GeneID" id="301134878"/>
<gene>
    <name evidence="3" type="ORF">AMD00_01940</name>
</gene>
<dbReference type="EMBL" id="LILB01000001">
    <property type="protein sequence ID" value="KOO51283.1"/>
    <property type="molecule type" value="Genomic_DNA"/>
</dbReference>
<comment type="caution">
    <text evidence="3">The sequence shown here is derived from an EMBL/GenBank/DDBJ whole genome shotgun (WGS) entry which is preliminary data.</text>
</comment>
<evidence type="ECO:0000313" key="3">
    <source>
        <dbReference type="EMBL" id="KOO51283.1"/>
    </source>
</evidence>
<keyword evidence="2" id="KW-0472">Membrane</keyword>
<dbReference type="Proteomes" id="UP000036867">
    <property type="component" value="Unassembled WGS sequence"/>
</dbReference>
<feature type="transmembrane region" description="Helical" evidence="2">
    <location>
        <begin position="251"/>
        <end position="270"/>
    </location>
</feature>
<keyword evidence="4" id="KW-1185">Reference proteome</keyword>
<evidence type="ECO:0000256" key="2">
    <source>
        <dbReference type="SAM" id="Phobius"/>
    </source>
</evidence>
<evidence type="ECO:0000256" key="1">
    <source>
        <dbReference type="SAM" id="Coils"/>
    </source>
</evidence>
<keyword evidence="1" id="KW-0175">Coiled coil</keyword>
<evidence type="ECO:0000313" key="4">
    <source>
        <dbReference type="Proteomes" id="UP000036867"/>
    </source>
</evidence>
<dbReference type="RefSeq" id="WP_053415415.1">
    <property type="nucleotide sequence ID" value="NZ_LILB01000001.1"/>
</dbReference>
<accession>A0A0M0LKN9</accession>
<feature type="transmembrane region" description="Helical" evidence="2">
    <location>
        <begin position="211"/>
        <end position="231"/>
    </location>
</feature>
<dbReference type="OrthoDB" id="2453280at2"/>
<proteinExistence type="predicted"/>
<feature type="transmembrane region" description="Helical" evidence="2">
    <location>
        <begin position="276"/>
        <end position="298"/>
    </location>
</feature>
<sequence>MDRLDDKLQKLNTIKRSQQEKLHTLEKLSNRIDSIPTKKVNWQVPVVLASTVVVCIILLLTTLNGPLQKTALTTATESLTNFTSTVELERIYYVDWSKDVNSDSFLARASKLYLDMNTIEDQQQLSTFSNYFSHLKEVQHINKNELEPFNDLILQARDGREWHIKIYKNPGEQSILRDMETNHYFEINTKSGNFDEDFIDLFLFKLNMKPFYILIMLNIIPALMRLIEYLVLKLSYIPSIPKLQRKNRDWIIQLIIVVVCLLAIVSLAFYYQPINILVLLSILTMAILSKFYFDWIFIREHHDLKVQQNYKLYLSIQIIIYLLLISMLIVIIH</sequence>
<feature type="coiled-coil region" evidence="1">
    <location>
        <begin position="1"/>
        <end position="28"/>
    </location>
</feature>
<dbReference type="STRING" id="263475.AMD00_01940"/>
<reference evidence="4" key="1">
    <citation type="submission" date="2015-08" db="EMBL/GenBank/DDBJ databases">
        <title>Fjat-10028 dsm 16317.</title>
        <authorList>
            <person name="Liu B."/>
            <person name="Wang J."/>
            <person name="Zhu Y."/>
            <person name="Liu G."/>
            <person name="Chen Q."/>
            <person name="Chen Z."/>
            <person name="Lan J."/>
            <person name="Che J."/>
            <person name="Ge C."/>
            <person name="Shi H."/>
            <person name="Pan Z."/>
            <person name="Liu X."/>
        </authorList>
    </citation>
    <scope>NUCLEOTIDE SEQUENCE [LARGE SCALE GENOMIC DNA]</scope>
    <source>
        <strain evidence="4">DSM 16317</strain>
    </source>
</reference>